<dbReference type="Pfam" id="PF00072">
    <property type="entry name" value="Response_reg"/>
    <property type="match status" value="1"/>
</dbReference>
<dbReference type="PROSITE" id="PS50113">
    <property type="entry name" value="PAC"/>
    <property type="match status" value="1"/>
</dbReference>
<evidence type="ECO:0000259" key="14">
    <source>
        <dbReference type="PROSITE" id="PS50113"/>
    </source>
</evidence>
<dbReference type="STRING" id="452637.Oter_4629"/>
<dbReference type="SMART" id="SM00086">
    <property type="entry name" value="PAC"/>
    <property type="match status" value="1"/>
</dbReference>
<feature type="compositionally biased region" description="Pro residues" evidence="10">
    <location>
        <begin position="1"/>
        <end position="17"/>
    </location>
</feature>
<dbReference type="PROSITE" id="PS50110">
    <property type="entry name" value="RESPONSE_REGULATORY"/>
    <property type="match status" value="1"/>
</dbReference>
<evidence type="ECO:0000313" key="15">
    <source>
        <dbReference type="EMBL" id="ACB77899.1"/>
    </source>
</evidence>
<dbReference type="Gene3D" id="3.40.50.2300">
    <property type="match status" value="1"/>
</dbReference>
<dbReference type="InterPro" id="IPR007895">
    <property type="entry name" value="MASE1"/>
</dbReference>
<feature type="transmembrane region" description="Helical" evidence="11">
    <location>
        <begin position="292"/>
        <end position="314"/>
    </location>
</feature>
<dbReference type="SMART" id="SM00387">
    <property type="entry name" value="HATPase_c"/>
    <property type="match status" value="1"/>
</dbReference>
<comment type="subcellular location">
    <subcellularLocation>
        <location evidence="2">Cell membrane</location>
        <topology evidence="2">Multi-pass membrane protein</topology>
    </subcellularLocation>
</comment>
<dbReference type="Pfam" id="PF05231">
    <property type="entry name" value="MASE1"/>
    <property type="match status" value="1"/>
</dbReference>
<sequence>MPSSTPSPTPSGGPAPGPSSASRVGAPRSAWRPDRKIALLYVAYVLAHVGFHLCARFFEVDTGVSVWYPPVGLALALATMTGWRCAPLVLAVNLYSALVQTPGPITWTDWVLPGLFTLIYVGAGGAVHRWFGPVPQPTRPAPAAALIGTYLAAVAVAAVAGAAVVLAAGYTPVERFAVLTFHWWMGDLTGMLTVVPLCLVHVAPRLFQPAASSPRRWTRRQIWEIVAQACSLVGALVVVHGFGYLHPHQAYYLSFVPLVWICLRHGLPGATIAVFALTMGSLLSLSFTRAPAVLVTDLVLFEIALAVIGLGLGATVTRRARAETDRSRLLAILEASPDFVCTAALDGRVLYQNLALQRLRGDAPGQPPADRQLVDLHCPWAAERITREGIPIALAEGAWHGETALRLRDGGEIPVLELILVHRDDAGRAVMLSSVARDISSQKQAERARLESERSLLQAQKLDSLRVLAGGIAHDFNNLLTVVLGHATMTRLELAADSPAEKAVHQIELAALRAADLCRQMLAYSGRNQLATEPLDLTTIVEETGDLLRVSISKKCRLQLELSRALPPVQGDATQLSQIAMNLVINASDASEERGGLILLRTGLCDADATYLADACFVQSPAPGPYVYLEVTDHGCGMSPEVRRRIFEPFFTTKFTGHGLGLSAVLGIVRAHGGGIKVDSAPGRGTTFRVLLPIAAGAARPRPDKLAATTAWRGSGRALVVDDEESVREIACRMLRHFGFEPIAAADGREALELFRAAPGAFALVLLDLSMPVMDGRETFEEIFRLDPTTPVLLMSGYNKTGAPDSFDDPRLSGVVQKPFETATLGRALRDAWDNDLRRVA</sequence>
<keyword evidence="15" id="KW-0418">Kinase</keyword>
<feature type="modified residue" description="4-aspartylphosphate" evidence="9">
    <location>
        <position position="768"/>
    </location>
</feature>
<feature type="transmembrane region" description="Helical" evidence="11">
    <location>
        <begin position="143"/>
        <end position="169"/>
    </location>
</feature>
<dbReference type="NCBIfam" id="TIGR00229">
    <property type="entry name" value="sensory_box"/>
    <property type="match status" value="1"/>
</dbReference>
<comment type="catalytic activity">
    <reaction evidence="1">
        <text>ATP + protein L-histidine = ADP + protein N-phospho-L-histidine.</text>
        <dbReference type="EC" id="2.7.13.3"/>
    </reaction>
</comment>
<dbReference type="EC" id="2.7.13.3" evidence="3"/>
<proteinExistence type="predicted"/>
<dbReference type="eggNOG" id="COG3447">
    <property type="taxonomic scope" value="Bacteria"/>
</dbReference>
<organism evidence="15 16">
    <name type="scientific">Opitutus terrae (strain DSM 11246 / JCM 15787 / PB90-1)</name>
    <dbReference type="NCBI Taxonomy" id="452637"/>
    <lineage>
        <taxon>Bacteria</taxon>
        <taxon>Pseudomonadati</taxon>
        <taxon>Verrucomicrobiota</taxon>
        <taxon>Opitutia</taxon>
        <taxon>Opitutales</taxon>
        <taxon>Opitutaceae</taxon>
        <taxon>Opitutus</taxon>
    </lineage>
</organism>
<reference evidence="15 16" key="1">
    <citation type="journal article" date="2011" name="J. Bacteriol.">
        <title>Genome sequence of the verrucomicrobium Opitutus terrae PB90-1, an abundant inhabitant of rice paddy soil ecosystems.</title>
        <authorList>
            <person name="van Passel M.W."/>
            <person name="Kant R."/>
            <person name="Palva A."/>
            <person name="Copeland A."/>
            <person name="Lucas S."/>
            <person name="Lapidus A."/>
            <person name="Glavina del Rio T."/>
            <person name="Pitluck S."/>
            <person name="Goltsman E."/>
            <person name="Clum A."/>
            <person name="Sun H."/>
            <person name="Schmutz J."/>
            <person name="Larimer F.W."/>
            <person name="Land M.L."/>
            <person name="Hauser L."/>
            <person name="Kyrpides N."/>
            <person name="Mikhailova N."/>
            <person name="Richardson P.P."/>
            <person name="Janssen P.H."/>
            <person name="de Vos W.M."/>
            <person name="Smidt H."/>
        </authorList>
    </citation>
    <scope>NUCLEOTIDE SEQUENCE [LARGE SCALE GENOMIC DNA]</scope>
    <source>
        <strain evidence="16">DSM 11246 / JCM 15787 / PB90-1</strain>
    </source>
</reference>
<dbReference type="InterPro" id="IPR036890">
    <property type="entry name" value="HATPase_C_sf"/>
</dbReference>
<dbReference type="InterPro" id="IPR011006">
    <property type="entry name" value="CheY-like_superfamily"/>
</dbReference>
<keyword evidence="8 11" id="KW-0472">Membrane</keyword>
<evidence type="ECO:0000256" key="6">
    <source>
        <dbReference type="ARBA" id="ARBA00022692"/>
    </source>
</evidence>
<dbReference type="CDD" id="cd00082">
    <property type="entry name" value="HisKA"/>
    <property type="match status" value="1"/>
</dbReference>
<feature type="transmembrane region" description="Helical" evidence="11">
    <location>
        <begin position="110"/>
        <end position="131"/>
    </location>
</feature>
<evidence type="ECO:0000256" key="10">
    <source>
        <dbReference type="SAM" id="MobiDB-lite"/>
    </source>
</evidence>
<dbReference type="OrthoDB" id="9772100at2"/>
<evidence type="ECO:0000256" key="8">
    <source>
        <dbReference type="ARBA" id="ARBA00023136"/>
    </source>
</evidence>
<feature type="transmembrane region" description="Helical" evidence="11">
    <location>
        <begin position="67"/>
        <end position="90"/>
    </location>
</feature>
<dbReference type="InterPro" id="IPR000014">
    <property type="entry name" value="PAS"/>
</dbReference>
<dbReference type="CDD" id="cd00130">
    <property type="entry name" value="PAS"/>
    <property type="match status" value="1"/>
</dbReference>
<dbReference type="InterPro" id="IPR035965">
    <property type="entry name" value="PAS-like_dom_sf"/>
</dbReference>
<dbReference type="SUPFAM" id="SSF47384">
    <property type="entry name" value="Homodimeric domain of signal transducing histidine kinase"/>
    <property type="match status" value="1"/>
</dbReference>
<feature type="transmembrane region" description="Helical" evidence="11">
    <location>
        <begin position="225"/>
        <end position="245"/>
    </location>
</feature>
<dbReference type="InterPro" id="IPR004358">
    <property type="entry name" value="Sig_transdc_His_kin-like_C"/>
</dbReference>
<dbReference type="InterPro" id="IPR000700">
    <property type="entry name" value="PAS-assoc_C"/>
</dbReference>
<keyword evidence="6 11" id="KW-0812">Transmembrane</keyword>
<feature type="domain" description="Histidine kinase" evidence="12">
    <location>
        <begin position="471"/>
        <end position="696"/>
    </location>
</feature>
<dbReference type="GO" id="GO:0000155">
    <property type="term" value="F:phosphorelay sensor kinase activity"/>
    <property type="evidence" value="ECO:0007669"/>
    <property type="project" value="InterPro"/>
</dbReference>
<evidence type="ECO:0000256" key="2">
    <source>
        <dbReference type="ARBA" id="ARBA00004651"/>
    </source>
</evidence>
<dbReference type="CDD" id="cd17546">
    <property type="entry name" value="REC_hyHK_CKI1_RcsC-like"/>
    <property type="match status" value="1"/>
</dbReference>
<evidence type="ECO:0000256" key="7">
    <source>
        <dbReference type="ARBA" id="ARBA00022989"/>
    </source>
</evidence>
<dbReference type="SUPFAM" id="SSF55874">
    <property type="entry name" value="ATPase domain of HSP90 chaperone/DNA topoisomerase II/histidine kinase"/>
    <property type="match status" value="1"/>
</dbReference>
<dbReference type="InterPro" id="IPR003661">
    <property type="entry name" value="HisK_dim/P_dom"/>
</dbReference>
<dbReference type="EMBL" id="CP001032">
    <property type="protein sequence ID" value="ACB77899.1"/>
    <property type="molecule type" value="Genomic_DNA"/>
</dbReference>
<feature type="transmembrane region" description="Helical" evidence="11">
    <location>
        <begin position="181"/>
        <end position="204"/>
    </location>
</feature>
<dbReference type="InterPro" id="IPR001610">
    <property type="entry name" value="PAC"/>
</dbReference>
<dbReference type="Pfam" id="PF02518">
    <property type="entry name" value="HATPase_c"/>
    <property type="match status" value="1"/>
</dbReference>
<dbReference type="Gene3D" id="1.10.287.130">
    <property type="match status" value="1"/>
</dbReference>
<dbReference type="GO" id="GO:0005886">
    <property type="term" value="C:plasma membrane"/>
    <property type="evidence" value="ECO:0007669"/>
    <property type="project" value="UniProtKB-SubCell"/>
</dbReference>
<dbReference type="KEGG" id="ote:Oter_4629"/>
<dbReference type="Gene3D" id="3.30.565.10">
    <property type="entry name" value="Histidine kinase-like ATPase, C-terminal domain"/>
    <property type="match status" value="1"/>
</dbReference>
<dbReference type="Proteomes" id="UP000007013">
    <property type="component" value="Chromosome"/>
</dbReference>
<dbReference type="PROSITE" id="PS50109">
    <property type="entry name" value="HIS_KIN"/>
    <property type="match status" value="1"/>
</dbReference>
<evidence type="ECO:0000256" key="1">
    <source>
        <dbReference type="ARBA" id="ARBA00000085"/>
    </source>
</evidence>
<dbReference type="SMART" id="SM00448">
    <property type="entry name" value="REC"/>
    <property type="match status" value="1"/>
</dbReference>
<evidence type="ECO:0000256" key="5">
    <source>
        <dbReference type="ARBA" id="ARBA00022553"/>
    </source>
</evidence>
<evidence type="ECO:0000256" key="4">
    <source>
        <dbReference type="ARBA" id="ARBA00022475"/>
    </source>
</evidence>
<dbReference type="InterPro" id="IPR003594">
    <property type="entry name" value="HATPase_dom"/>
</dbReference>
<dbReference type="AlphaFoldDB" id="B2A0E5"/>
<gene>
    <name evidence="15" type="ordered locus">Oter_4629</name>
</gene>
<keyword evidence="5 9" id="KW-0597">Phosphoprotein</keyword>
<evidence type="ECO:0000259" key="12">
    <source>
        <dbReference type="PROSITE" id="PS50109"/>
    </source>
</evidence>
<keyword evidence="15" id="KW-0808">Transferase</keyword>
<dbReference type="RefSeq" id="WP_012377413.1">
    <property type="nucleotide sequence ID" value="NC_010571.1"/>
</dbReference>
<feature type="transmembrane region" description="Helical" evidence="11">
    <location>
        <begin position="265"/>
        <end position="285"/>
    </location>
</feature>
<feature type="region of interest" description="Disordered" evidence="10">
    <location>
        <begin position="1"/>
        <end position="27"/>
    </location>
</feature>
<keyword evidence="7 11" id="KW-1133">Transmembrane helix</keyword>
<accession>B2A0E5</accession>
<dbReference type="InterPro" id="IPR001789">
    <property type="entry name" value="Sig_transdc_resp-reg_receiver"/>
</dbReference>
<dbReference type="eggNOG" id="COG4191">
    <property type="taxonomic scope" value="Bacteria"/>
</dbReference>
<dbReference type="Gene3D" id="3.30.450.20">
    <property type="entry name" value="PAS domain"/>
    <property type="match status" value="1"/>
</dbReference>
<dbReference type="PRINTS" id="PR00344">
    <property type="entry name" value="BCTRLSENSOR"/>
</dbReference>
<keyword evidence="16" id="KW-1185">Reference proteome</keyword>
<evidence type="ECO:0000256" key="11">
    <source>
        <dbReference type="SAM" id="Phobius"/>
    </source>
</evidence>
<evidence type="ECO:0000313" key="16">
    <source>
        <dbReference type="Proteomes" id="UP000007013"/>
    </source>
</evidence>
<protein>
    <recommendedName>
        <fullName evidence="3">histidine kinase</fullName>
        <ecNumber evidence="3">2.7.13.3</ecNumber>
    </recommendedName>
</protein>
<dbReference type="SUPFAM" id="SSF55785">
    <property type="entry name" value="PYP-like sensor domain (PAS domain)"/>
    <property type="match status" value="1"/>
</dbReference>
<dbReference type="SUPFAM" id="SSF52172">
    <property type="entry name" value="CheY-like"/>
    <property type="match status" value="1"/>
</dbReference>
<evidence type="ECO:0000256" key="3">
    <source>
        <dbReference type="ARBA" id="ARBA00012438"/>
    </source>
</evidence>
<feature type="domain" description="Response regulatory" evidence="13">
    <location>
        <begin position="717"/>
        <end position="833"/>
    </location>
</feature>
<dbReference type="PANTHER" id="PTHR43065:SF42">
    <property type="entry name" value="TWO-COMPONENT SENSOR PPRA"/>
    <property type="match status" value="1"/>
</dbReference>
<keyword evidence="4" id="KW-1003">Cell membrane</keyword>
<feature type="domain" description="PAC" evidence="14">
    <location>
        <begin position="399"/>
        <end position="451"/>
    </location>
</feature>
<dbReference type="HOGENOM" id="CLU_338276_0_0_0"/>
<evidence type="ECO:0000259" key="13">
    <source>
        <dbReference type="PROSITE" id="PS50110"/>
    </source>
</evidence>
<dbReference type="SMART" id="SM00388">
    <property type="entry name" value="HisKA"/>
    <property type="match status" value="1"/>
</dbReference>
<name>B2A0E5_OPITP</name>
<dbReference type="InterPro" id="IPR005467">
    <property type="entry name" value="His_kinase_dom"/>
</dbReference>
<feature type="transmembrane region" description="Helical" evidence="11">
    <location>
        <begin position="37"/>
        <end position="55"/>
    </location>
</feature>
<evidence type="ECO:0000256" key="9">
    <source>
        <dbReference type="PROSITE-ProRule" id="PRU00169"/>
    </source>
</evidence>
<dbReference type="InterPro" id="IPR036097">
    <property type="entry name" value="HisK_dim/P_sf"/>
</dbReference>
<dbReference type="PANTHER" id="PTHR43065">
    <property type="entry name" value="SENSOR HISTIDINE KINASE"/>
    <property type="match status" value="1"/>
</dbReference>
<dbReference type="eggNOG" id="COG0784">
    <property type="taxonomic scope" value="Bacteria"/>
</dbReference>